<protein>
    <recommendedName>
        <fullName evidence="4">Cell wall galactomannoprotein</fullName>
    </recommendedName>
</protein>
<accession>A0A284S4Q9</accession>
<evidence type="ECO:0000313" key="3">
    <source>
        <dbReference type="Proteomes" id="UP000219338"/>
    </source>
</evidence>
<organism evidence="2 3">
    <name type="scientific">Armillaria ostoyae</name>
    <name type="common">Armillaria root rot fungus</name>
    <dbReference type="NCBI Taxonomy" id="47428"/>
    <lineage>
        <taxon>Eukaryota</taxon>
        <taxon>Fungi</taxon>
        <taxon>Dikarya</taxon>
        <taxon>Basidiomycota</taxon>
        <taxon>Agaricomycotina</taxon>
        <taxon>Agaricomycetes</taxon>
        <taxon>Agaricomycetidae</taxon>
        <taxon>Agaricales</taxon>
        <taxon>Marasmiineae</taxon>
        <taxon>Physalacriaceae</taxon>
        <taxon>Armillaria</taxon>
    </lineage>
</organism>
<name>A0A284S4Q9_ARMOS</name>
<keyword evidence="1" id="KW-0732">Signal</keyword>
<gene>
    <name evidence="2" type="ORF">ARMOST_19506</name>
</gene>
<reference evidence="3" key="1">
    <citation type="journal article" date="2017" name="Nat. Ecol. Evol.">
        <title>Genome expansion and lineage-specific genetic innovations in the forest pathogenic fungi Armillaria.</title>
        <authorList>
            <person name="Sipos G."/>
            <person name="Prasanna A.N."/>
            <person name="Walter M.C."/>
            <person name="O'Connor E."/>
            <person name="Balint B."/>
            <person name="Krizsan K."/>
            <person name="Kiss B."/>
            <person name="Hess J."/>
            <person name="Varga T."/>
            <person name="Slot J."/>
            <person name="Riley R."/>
            <person name="Boka B."/>
            <person name="Rigling D."/>
            <person name="Barry K."/>
            <person name="Lee J."/>
            <person name="Mihaltcheva S."/>
            <person name="LaButti K."/>
            <person name="Lipzen A."/>
            <person name="Waldron R."/>
            <person name="Moloney N.M."/>
            <person name="Sperisen C."/>
            <person name="Kredics L."/>
            <person name="Vagvoelgyi C."/>
            <person name="Patrignani A."/>
            <person name="Fitzpatrick D."/>
            <person name="Nagy I."/>
            <person name="Doyle S."/>
            <person name="Anderson J.B."/>
            <person name="Grigoriev I.V."/>
            <person name="Gueldener U."/>
            <person name="Muensterkoetter M."/>
            <person name="Nagy L.G."/>
        </authorList>
    </citation>
    <scope>NUCLEOTIDE SEQUENCE [LARGE SCALE GENOMIC DNA]</scope>
    <source>
        <strain evidence="3">C18/9</strain>
    </source>
</reference>
<dbReference type="AlphaFoldDB" id="A0A284S4Q9"/>
<dbReference type="Proteomes" id="UP000219338">
    <property type="component" value="Unassembled WGS sequence"/>
</dbReference>
<feature type="signal peptide" evidence="1">
    <location>
        <begin position="1"/>
        <end position="17"/>
    </location>
</feature>
<sequence length="171" mass="18592">MFFRSLSLLSLIAFTIAEGLGDGNALQDAFDAMDGTFDNIRGALSVFSTNVDVPHATAVMDGINALEREMKDAVVLIPDHLDGKWVCDTLNHGLPIAGGFWDGLAARKDDFKTVGLTADICLLLKTLVSDRYVFDSKFFPAAPASSKVCIEQYYEAIGAKSDKVFKVFCKN</sequence>
<proteinExistence type="predicted"/>
<dbReference type="OrthoDB" id="3011147at2759"/>
<feature type="chain" id="PRO_5012222142" description="Cell wall galactomannoprotein" evidence="1">
    <location>
        <begin position="18"/>
        <end position="171"/>
    </location>
</feature>
<dbReference type="EMBL" id="FUEG01000032">
    <property type="protein sequence ID" value="SJL15992.1"/>
    <property type="molecule type" value="Genomic_DNA"/>
</dbReference>
<evidence type="ECO:0000313" key="2">
    <source>
        <dbReference type="EMBL" id="SJL15992.1"/>
    </source>
</evidence>
<evidence type="ECO:0008006" key="4">
    <source>
        <dbReference type="Google" id="ProtNLM"/>
    </source>
</evidence>
<evidence type="ECO:0000256" key="1">
    <source>
        <dbReference type="SAM" id="SignalP"/>
    </source>
</evidence>
<keyword evidence="3" id="KW-1185">Reference proteome</keyword>